<keyword evidence="6 12" id="KW-0812">Transmembrane</keyword>
<dbReference type="PIRSF" id="PIRSF000267">
    <property type="entry name" value="Cyt_oxidse_sub2"/>
    <property type="match status" value="1"/>
</dbReference>
<feature type="transmembrane region" description="Helical" evidence="12">
    <location>
        <begin position="114"/>
        <end position="138"/>
    </location>
</feature>
<proteinExistence type="inferred from homology"/>
<dbReference type="Pfam" id="PF02322">
    <property type="entry name" value="Cyt_bd_oxida_II"/>
    <property type="match status" value="1"/>
</dbReference>
<keyword evidence="11 12" id="KW-0472">Membrane</keyword>
<evidence type="ECO:0000256" key="4">
    <source>
        <dbReference type="ARBA" id="ARBA00022475"/>
    </source>
</evidence>
<feature type="transmembrane region" description="Helical" evidence="12">
    <location>
        <begin position="195"/>
        <end position="216"/>
    </location>
</feature>
<keyword evidence="4" id="KW-1003">Cell membrane</keyword>
<evidence type="ECO:0000256" key="2">
    <source>
        <dbReference type="ARBA" id="ARBA00007543"/>
    </source>
</evidence>
<dbReference type="EMBL" id="JAJHJB010000020">
    <property type="protein sequence ID" value="MCC5466630.1"/>
    <property type="molecule type" value="Genomic_DNA"/>
</dbReference>
<keyword evidence="9 12" id="KW-1133">Transmembrane helix</keyword>
<keyword evidence="14" id="KW-1185">Reference proteome</keyword>
<comment type="subcellular location">
    <subcellularLocation>
        <location evidence="1">Cell membrane</location>
        <topology evidence="1">Multi-pass membrane protein</topology>
    </subcellularLocation>
</comment>
<evidence type="ECO:0000256" key="3">
    <source>
        <dbReference type="ARBA" id="ARBA00022448"/>
    </source>
</evidence>
<feature type="transmembrane region" description="Helical" evidence="12">
    <location>
        <begin position="300"/>
        <end position="323"/>
    </location>
</feature>
<evidence type="ECO:0000256" key="12">
    <source>
        <dbReference type="SAM" id="Phobius"/>
    </source>
</evidence>
<gene>
    <name evidence="13" type="primary">cydB</name>
    <name evidence="13" type="ORF">LMF89_14875</name>
</gene>
<sequence length="334" mass="37179">MELNVLWFILVGVLFTGFFFLEGFDYGVGMLLPFIGKNDVERRIVINTIGPFWDGNEVWMITAGGALFAAFPHVYATMFSGFYMALFLMLVALILRGVAIEFRSKDESSEWRSTWDWMIFIGSTLPALLWGVAVTNLIQGIPINGKMQYAGTFFDLLSPYTLVGGIAFLLVFLFHGALFLTLRVEGELIERSRKAAVKIGLLAALVFLGLVGLTYTNTDLFKSGLASSALWGAVVVFVAGYVLLWLKRFGWAFAMSGLAIAFTTIAFFSGLFPRIMVSSLNPTWSLTIYNAASSAYTLKIMSFAALALVPIVLAYQGWTYWVFRKRVTAKELEY</sequence>
<keyword evidence="10" id="KW-0408">Iron</keyword>
<dbReference type="PANTHER" id="PTHR43141">
    <property type="entry name" value="CYTOCHROME BD2 SUBUNIT II"/>
    <property type="match status" value="1"/>
</dbReference>
<reference evidence="13" key="1">
    <citation type="submission" date="2021-11" db="EMBL/GenBank/DDBJ databases">
        <title>Description of a new species Pelosinus isolated from the bottom sediments of Lake Baikal.</title>
        <authorList>
            <person name="Zakharyuk A."/>
        </authorList>
    </citation>
    <scope>NUCLEOTIDE SEQUENCE</scope>
    <source>
        <strain evidence="13">Bkl1</strain>
    </source>
</reference>
<feature type="transmembrane region" description="Helical" evidence="12">
    <location>
        <begin position="228"/>
        <end position="246"/>
    </location>
</feature>
<dbReference type="Proteomes" id="UP001165492">
    <property type="component" value="Unassembled WGS sequence"/>
</dbReference>
<evidence type="ECO:0000256" key="11">
    <source>
        <dbReference type="ARBA" id="ARBA00023136"/>
    </source>
</evidence>
<evidence type="ECO:0000256" key="7">
    <source>
        <dbReference type="ARBA" id="ARBA00022723"/>
    </source>
</evidence>
<evidence type="ECO:0000256" key="5">
    <source>
        <dbReference type="ARBA" id="ARBA00022617"/>
    </source>
</evidence>
<evidence type="ECO:0000256" key="1">
    <source>
        <dbReference type="ARBA" id="ARBA00004651"/>
    </source>
</evidence>
<keyword evidence="7" id="KW-0479">Metal-binding</keyword>
<keyword evidence="8" id="KW-0249">Electron transport</keyword>
<evidence type="ECO:0000256" key="8">
    <source>
        <dbReference type="ARBA" id="ARBA00022982"/>
    </source>
</evidence>
<dbReference type="InterPro" id="IPR003317">
    <property type="entry name" value="Cyt-d_oxidase_su2"/>
</dbReference>
<evidence type="ECO:0000313" key="14">
    <source>
        <dbReference type="Proteomes" id="UP001165492"/>
    </source>
</evidence>
<name>A0ABS8HU74_9FIRM</name>
<evidence type="ECO:0000313" key="13">
    <source>
        <dbReference type="EMBL" id="MCC5466630.1"/>
    </source>
</evidence>
<keyword evidence="5" id="KW-0349">Heme</keyword>
<organism evidence="13 14">
    <name type="scientific">Pelosinus baikalensis</name>
    <dbReference type="NCBI Taxonomy" id="2892015"/>
    <lineage>
        <taxon>Bacteria</taxon>
        <taxon>Bacillati</taxon>
        <taxon>Bacillota</taxon>
        <taxon>Negativicutes</taxon>
        <taxon>Selenomonadales</taxon>
        <taxon>Sporomusaceae</taxon>
        <taxon>Pelosinus</taxon>
    </lineage>
</organism>
<dbReference type="NCBIfam" id="TIGR00203">
    <property type="entry name" value="cydB"/>
    <property type="match status" value="1"/>
</dbReference>
<evidence type="ECO:0000256" key="10">
    <source>
        <dbReference type="ARBA" id="ARBA00023004"/>
    </source>
</evidence>
<feature type="transmembrane region" description="Helical" evidence="12">
    <location>
        <begin position="258"/>
        <end position="280"/>
    </location>
</feature>
<dbReference type="PANTHER" id="PTHR43141:SF5">
    <property type="entry name" value="CYTOCHROME BD-I UBIQUINOL OXIDASE SUBUNIT 2"/>
    <property type="match status" value="1"/>
</dbReference>
<keyword evidence="3" id="KW-0813">Transport</keyword>
<protein>
    <submittedName>
        <fullName evidence="13">Cytochrome d ubiquinol oxidase subunit II</fullName>
    </submittedName>
</protein>
<feature type="transmembrane region" description="Helical" evidence="12">
    <location>
        <begin position="158"/>
        <end position="183"/>
    </location>
</feature>
<comment type="caution">
    <text evidence="13">The sequence shown here is derived from an EMBL/GenBank/DDBJ whole genome shotgun (WGS) entry which is preliminary data.</text>
</comment>
<evidence type="ECO:0000256" key="9">
    <source>
        <dbReference type="ARBA" id="ARBA00022989"/>
    </source>
</evidence>
<evidence type="ECO:0000256" key="6">
    <source>
        <dbReference type="ARBA" id="ARBA00022692"/>
    </source>
</evidence>
<dbReference type="RefSeq" id="WP_229535752.1">
    <property type="nucleotide sequence ID" value="NZ_JAJHJB010000020.1"/>
</dbReference>
<feature type="transmembrane region" description="Helical" evidence="12">
    <location>
        <begin position="6"/>
        <end position="36"/>
    </location>
</feature>
<accession>A0ABS8HU74</accession>
<comment type="similarity">
    <text evidence="2">Belongs to the cytochrome ubiquinol oxidase subunit 2 family.</text>
</comment>
<feature type="transmembrane region" description="Helical" evidence="12">
    <location>
        <begin position="82"/>
        <end position="102"/>
    </location>
</feature>